<dbReference type="InterPro" id="IPR055096">
    <property type="entry name" value="Ig_NUP210_1st"/>
</dbReference>
<accession>A0AAV4QTW2</accession>
<evidence type="ECO:0000256" key="1">
    <source>
        <dbReference type="ARBA" id="ARBA00004590"/>
    </source>
</evidence>
<dbReference type="Pfam" id="PF24991">
    <property type="entry name" value="Ig_NUP210_4th"/>
    <property type="match status" value="1"/>
</dbReference>
<dbReference type="Pfam" id="PF22962">
    <property type="entry name" value="Ig_NUP210_7th"/>
    <property type="match status" value="1"/>
</dbReference>
<evidence type="ECO:0000313" key="24">
    <source>
        <dbReference type="Proteomes" id="UP001054837"/>
    </source>
</evidence>
<comment type="caution">
    <text evidence="23">The sequence shown here is derived from an EMBL/GenBank/DDBJ whole genome shotgun (WGS) entry which is preliminary data.</text>
</comment>
<evidence type="ECO:0000259" key="19">
    <source>
        <dbReference type="Pfam" id="PF24935"/>
    </source>
</evidence>
<evidence type="ECO:0000256" key="3">
    <source>
        <dbReference type="ARBA" id="ARBA00022692"/>
    </source>
</evidence>
<dbReference type="Pfam" id="PF26182">
    <property type="entry name" value="Ig_NUP210_5th"/>
    <property type="match status" value="1"/>
</dbReference>
<dbReference type="InterPro" id="IPR055097">
    <property type="entry name" value="Ig_NUP210_2nd"/>
</dbReference>
<dbReference type="Pfam" id="PF22957">
    <property type="entry name" value="NUP210_Ig"/>
    <property type="match status" value="1"/>
</dbReference>
<keyword evidence="5 10" id="KW-1133">Transmembrane helix</keyword>
<dbReference type="InterPro" id="IPR055099">
    <property type="entry name" value="Ig_NUP210_7th"/>
</dbReference>
<feature type="domain" description="NUP210 Ig-like" evidence="19">
    <location>
        <begin position="515"/>
        <end position="601"/>
    </location>
</feature>
<evidence type="ECO:0000259" key="14">
    <source>
        <dbReference type="Pfam" id="PF22962"/>
    </source>
</evidence>
<feature type="domain" description="NUP210 Ig-like" evidence="21">
    <location>
        <begin position="1450"/>
        <end position="1518"/>
    </location>
</feature>
<organism evidence="23 24">
    <name type="scientific">Caerostris darwini</name>
    <dbReference type="NCBI Taxonomy" id="1538125"/>
    <lineage>
        <taxon>Eukaryota</taxon>
        <taxon>Metazoa</taxon>
        <taxon>Ecdysozoa</taxon>
        <taxon>Arthropoda</taxon>
        <taxon>Chelicerata</taxon>
        <taxon>Arachnida</taxon>
        <taxon>Araneae</taxon>
        <taxon>Araneomorphae</taxon>
        <taxon>Entelegynae</taxon>
        <taxon>Araneoidea</taxon>
        <taxon>Araneidae</taxon>
        <taxon>Caerostris</taxon>
    </lineage>
</organism>
<dbReference type="Pfam" id="PF22959">
    <property type="entry name" value="Ig_NUP210_15th"/>
    <property type="match status" value="1"/>
</dbReference>
<dbReference type="InterPro" id="IPR056898">
    <property type="entry name" value="Ig_NUP210_6th"/>
</dbReference>
<comment type="similarity">
    <text evidence="2">Belongs to the NUP210 family.</text>
</comment>
<dbReference type="Pfam" id="PF26183">
    <property type="entry name" value="Ig_NUP210_14th"/>
    <property type="match status" value="1"/>
</dbReference>
<evidence type="ECO:0000256" key="4">
    <source>
        <dbReference type="ARBA" id="ARBA00022729"/>
    </source>
</evidence>
<dbReference type="InterPro" id="IPR058779">
    <property type="entry name" value="Ig_NUP210_13th"/>
</dbReference>
<feature type="domain" description="NUP210 Ig-like" evidence="14">
    <location>
        <begin position="621"/>
        <end position="720"/>
    </location>
</feature>
<evidence type="ECO:0000256" key="6">
    <source>
        <dbReference type="ARBA" id="ARBA00023136"/>
    </source>
</evidence>
<dbReference type="InterPro" id="IPR055098">
    <property type="entry name" value="Ig_NUP210_3rd"/>
</dbReference>
<keyword evidence="7" id="KW-0325">Glycoprotein</keyword>
<dbReference type="Pfam" id="PF22967">
    <property type="entry name" value="Ig_NUP210_1st"/>
    <property type="match status" value="1"/>
</dbReference>
<feature type="domain" description="NUP210 Ig-like" evidence="17">
    <location>
        <begin position="108"/>
        <end position="214"/>
    </location>
</feature>
<dbReference type="Pfam" id="PF02368">
    <property type="entry name" value="Big_2"/>
    <property type="match status" value="1"/>
</dbReference>
<keyword evidence="3 10" id="KW-0812">Transmembrane</keyword>
<feature type="domain" description="NUP210 C-terminal Ig-like" evidence="12">
    <location>
        <begin position="1536"/>
        <end position="1695"/>
    </location>
</feature>
<evidence type="ECO:0000256" key="8">
    <source>
        <dbReference type="ARBA" id="ARBA00023242"/>
    </source>
</evidence>
<evidence type="ECO:0000259" key="17">
    <source>
        <dbReference type="Pfam" id="PF22969"/>
    </source>
</evidence>
<dbReference type="InterPro" id="IPR056897">
    <property type="entry name" value="Ig_NUP210_4th"/>
</dbReference>
<dbReference type="Pfam" id="PF24935">
    <property type="entry name" value="Ig_NUP210_6th"/>
    <property type="match status" value="1"/>
</dbReference>
<dbReference type="EMBL" id="BPLQ01004864">
    <property type="protein sequence ID" value="GIY11088.1"/>
    <property type="molecule type" value="Genomic_DNA"/>
</dbReference>
<dbReference type="PANTHER" id="PTHR23019">
    <property type="entry name" value="NUCLEAR PORE MEMBRANE GLYCOPROTEIN GP210-RELATED"/>
    <property type="match status" value="1"/>
</dbReference>
<keyword evidence="4" id="KW-0732">Signal</keyword>
<dbReference type="Pfam" id="PF26181">
    <property type="entry name" value="Ig_NUP210_13th"/>
    <property type="match status" value="1"/>
</dbReference>
<dbReference type="InterPro" id="IPR055094">
    <property type="entry name" value="NUP210_Ig15"/>
</dbReference>
<dbReference type="Pfam" id="PF25354">
    <property type="entry name" value="Ig_NUP210_16th"/>
    <property type="match status" value="1"/>
</dbReference>
<feature type="region of interest" description="Disordered" evidence="9">
    <location>
        <begin position="1975"/>
        <end position="2014"/>
    </location>
</feature>
<evidence type="ECO:0000259" key="15">
    <source>
        <dbReference type="Pfam" id="PF22963"/>
    </source>
</evidence>
<dbReference type="GO" id="GO:0005643">
    <property type="term" value="C:nuclear pore"/>
    <property type="evidence" value="ECO:0007669"/>
    <property type="project" value="TreeGrafter"/>
</dbReference>
<dbReference type="InterPro" id="IPR057586">
    <property type="entry name" value="Ig_NUP210_16th"/>
</dbReference>
<feature type="domain" description="NUP210 Ig-like" evidence="18">
    <location>
        <begin position="866"/>
        <end position="944"/>
    </location>
</feature>
<feature type="transmembrane region" description="Helical" evidence="10">
    <location>
        <begin position="1789"/>
        <end position="1809"/>
    </location>
</feature>
<gene>
    <name evidence="23" type="primary">Nup210</name>
    <name evidence="23" type="ORF">CDAR_380622</name>
</gene>
<proteinExistence type="inferred from homology"/>
<sequence length="2014" mass="221736">MMAFGESAKLSVPRILLPYNTGVPTNYTLEVKEGGCYKWSSSRYDLVTVTPLPSDRERASCTTKALVSAVSRYPERENAIILVEDEKSGQILRCDIVIDSVHSIEIITTTRVLFLEDAPEAFEVVAKNDQGDTFTSLAGVAFQWSLESDSLASDAYGVLRFLKFADSVYKTPATVEYWEKQNLHGSMILMEGSKTGSAKVTVKPLDPAYKHVASYDVSLVVVANLNLKPAHIYVLPGTKVKYHLELIKQGKAFPISLPSDQYYLEVADKTVATLEDAVAVVTALKYGTSNIVVKDRYISGEIAYLPSAVIHVTPPSYITLSVSPGDKWSLEEKREYSVLASLYDRNSHPIYVTEDVRIAVHFPQKFMFVKKSSSNGTYHEIKTLVPGSCIITAQLLGIANKDGSIKKIEPTVSASQDVIIYESIKVHPSQTLLPWDPVSKPVYSIFLKATGGTGVFNWMSGDTNLASVHAVYEQEETIAKVSTFGLGTFKVHAVDAHIPTFNGSGQVSIQPVVDLEILPDEVEVEINSTLILPVAMYGYLPDNKPKMFSNCSEVSIIVDIDEIQKFVYQKDSSSLVKPSACRNIHLKCMSRGFNRIRVRYERDDASLKKAVVVACYRKLKVIHPVGEAVIALGSSLDIVLEGGPQPWPRCRTHFVNLYPEHESIDMSILRNDSDISDIHKVNAFCKNYGEGMFTIKVGNKPCETNQHPSVNEALIRIFCAVPESLVLRPILPGIQGKKCPVSSDNKIAIHSAENLDLELVVKDGFGREFHNISSLDISWYLSDSSLAHLSSNTGIKTKIMRSKDMNFKTRYYQQLQPYGTEGLLKVTASIVGYKQNLNNIDETIYDEKFTTINSSLNFVLVEEAEVEPKKVSVFNSPSSKVYLNITKGSGFFQVEANDPTKADVVYNSATHQIEITPLETGTVTITINDLCLGIVHQSVAEIQIYGLSAIVVDVLDKVELGKTIIASVEVLNEDKQKIPASIFSVMNLQASSVSNIVSIKLLSKPEPHQFQALYSIKGLSLGHTNFKIVTKANIFKGVQYSSDTYPIQVFPPLDLNPDHVVLVVGATFQVLCSGGPQPLSNIEYVMDNKDIAVVSACGTVEAKKVGSTTLIARSVGLDKKGNAVVFSEDKTLVSCVSLKEVKIHAPLSRMIAGTEMPLYAMGHTDSESPFTFGTAVPSAKFKWSISNDKVASINTLYNPVGLQETSANNFRVVLKALQDGLVTIRLEVTLSKETSISFLGGSQVLSAEIQIQVFKRLRLTNPEVEDGMIIMSPNSQLKLKCNRIGVAKVSYKVLPSVAKMNQLPVVSIDDAGQLIALSRLGTAILQATAIEEFGISQDLSVIVKVEETAYLMLKPVGKIRTRDWPLTVLPVGYSAPFVVTYHNNIGQVFDTVRSHLQYRASRPNSARVSFGSLNNTLSIQVVNPGFTVLKVWDVEASIPPDYIQIATGTAIDPADIELTVGDVICFGSPLVTQEGHSGTWSSSKAILAIHPVSGGAVALNSGQTVVVYSLLNGFSTSTQVTIKDAASISIEPGNVNQISNYPRPKPYKIFIVVQSNETHRTNNIVGKNCTHATESSMPLPLVQAPFSCELNFLSSSADISANELFHASSGFDIEKGMYYCSIEPIRKLPISEVSGLEGQLSLTAHLLSTGPSSSLSQQLLLSFLPAFHVQQDELVLSDIQNTNHVIVSATPAVQRCLLVVPSDPTVLRVKSPVLHPVFPASVTFAVELHDVNYLLKGDLSPLYIEINCPITKQQVKLPIKVKRLEVQLDGNTYCQPLPLPPSNEIVFDWYLMAKVAAAMMSILLVYYFFRWVTSVRRGMVTSQPVFLNQSSSFNQSSNGSQSLSPVHRQFQSTPFRQRFSPTPDYENLSQPMRHCHLETSPKTLQRRRVCGAIQKVQQANKVIWGESNYHPTKHGGGGGLKAPDEVDRSKRYVKLRLNGGWRNTWKKLQRRIRAEPPSLNPCASTNLPAWQKFRADPSKREHENALRHAKKRQQTSNGPSPCSKRRRLDNESFA</sequence>
<evidence type="ECO:0000259" key="18">
    <source>
        <dbReference type="Pfam" id="PF24902"/>
    </source>
</evidence>
<dbReference type="Pfam" id="PF22969">
    <property type="entry name" value="Ig_NUP210_2nd"/>
    <property type="match status" value="1"/>
</dbReference>
<dbReference type="Pfam" id="PF26184">
    <property type="entry name" value="Ig_NUP210_8th"/>
    <property type="match status" value="1"/>
</dbReference>
<dbReference type="Proteomes" id="UP001054837">
    <property type="component" value="Unassembled WGS sequence"/>
</dbReference>
<feature type="compositionally biased region" description="Basic and acidic residues" evidence="9">
    <location>
        <begin position="1975"/>
        <end position="1986"/>
    </location>
</feature>
<feature type="domain" description="NUP210 Ig-like" evidence="13">
    <location>
        <begin position="1348"/>
        <end position="1445"/>
    </location>
</feature>
<evidence type="ECO:0000256" key="10">
    <source>
        <dbReference type="SAM" id="Phobius"/>
    </source>
</evidence>
<evidence type="ECO:0000256" key="5">
    <source>
        <dbReference type="ARBA" id="ARBA00022989"/>
    </source>
</evidence>
<dbReference type="PANTHER" id="PTHR23019:SF0">
    <property type="entry name" value="NUCLEAR PORE MEMBRANE GLYCOPROTEIN 210"/>
    <property type="match status" value="1"/>
</dbReference>
<protein>
    <submittedName>
        <fullName evidence="23">Nuclear pore membrane glycoprotein 210</fullName>
    </submittedName>
</protein>
<dbReference type="SUPFAM" id="SSF49373">
    <property type="entry name" value="Invasin/intimin cell-adhesion fragments"/>
    <property type="match status" value="2"/>
</dbReference>
<evidence type="ECO:0000259" key="21">
    <source>
        <dbReference type="Pfam" id="PF25354"/>
    </source>
</evidence>
<evidence type="ECO:0000259" key="13">
    <source>
        <dbReference type="Pfam" id="PF22959"/>
    </source>
</evidence>
<keyword evidence="8" id="KW-0539">Nucleus</keyword>
<dbReference type="InterPro" id="IPR045197">
    <property type="entry name" value="NUP210-like"/>
</dbReference>
<evidence type="ECO:0000259" key="12">
    <source>
        <dbReference type="Pfam" id="PF22957"/>
    </source>
</evidence>
<dbReference type="GO" id="GO:0031965">
    <property type="term" value="C:nuclear membrane"/>
    <property type="evidence" value="ECO:0007669"/>
    <property type="project" value="UniProtKB-SubCell"/>
</dbReference>
<evidence type="ECO:0000259" key="22">
    <source>
        <dbReference type="Pfam" id="PF26181"/>
    </source>
</evidence>
<dbReference type="InterPro" id="IPR055095">
    <property type="entry name" value="NUP210_Ig_C"/>
</dbReference>
<keyword evidence="24" id="KW-1185">Reference proteome</keyword>
<dbReference type="Pfam" id="PF24902">
    <property type="entry name" value="Ig_NUP210_9th"/>
    <property type="match status" value="1"/>
</dbReference>
<name>A0AAV4QTW2_9ARAC</name>
<dbReference type="InterPro" id="IPR003343">
    <property type="entry name" value="Big_2"/>
</dbReference>
<evidence type="ECO:0000259" key="16">
    <source>
        <dbReference type="Pfam" id="PF22967"/>
    </source>
</evidence>
<feature type="domain" description="NUP210 Ig-like" evidence="16">
    <location>
        <begin position="8"/>
        <end position="99"/>
    </location>
</feature>
<reference evidence="23 24" key="1">
    <citation type="submission" date="2021-06" db="EMBL/GenBank/DDBJ databases">
        <title>Caerostris darwini draft genome.</title>
        <authorList>
            <person name="Kono N."/>
            <person name="Arakawa K."/>
        </authorList>
    </citation>
    <scope>NUCLEOTIDE SEQUENCE [LARGE SCALE GENOMIC DNA]</scope>
</reference>
<evidence type="ECO:0000313" key="23">
    <source>
        <dbReference type="EMBL" id="GIY11088.1"/>
    </source>
</evidence>
<dbReference type="Pfam" id="PF22963">
    <property type="entry name" value="Ig_NUP210_3rd"/>
    <property type="match status" value="1"/>
</dbReference>
<dbReference type="InterPro" id="IPR008964">
    <property type="entry name" value="Invasin/intimin_cell_adhesion"/>
</dbReference>
<evidence type="ECO:0000256" key="9">
    <source>
        <dbReference type="SAM" id="MobiDB-lite"/>
    </source>
</evidence>
<evidence type="ECO:0000259" key="20">
    <source>
        <dbReference type="Pfam" id="PF24991"/>
    </source>
</evidence>
<feature type="domain" description="BIG2" evidence="11">
    <location>
        <begin position="1050"/>
        <end position="1112"/>
    </location>
</feature>
<evidence type="ECO:0000259" key="11">
    <source>
        <dbReference type="Pfam" id="PF02368"/>
    </source>
</evidence>
<feature type="domain" description="NUP210 fourth Ig-like" evidence="20">
    <location>
        <begin position="325"/>
        <end position="403"/>
    </location>
</feature>
<feature type="domain" description="NUP210 Ig-like" evidence="22">
    <location>
        <begin position="1137"/>
        <end position="1253"/>
    </location>
</feature>
<keyword evidence="6 10" id="KW-0472">Membrane</keyword>
<comment type="subcellular location">
    <subcellularLocation>
        <location evidence="1">Nucleus membrane</location>
        <topology evidence="1">Single-pass membrane protein</topology>
    </subcellularLocation>
</comment>
<feature type="domain" description="NUP210 Ig-like" evidence="15">
    <location>
        <begin position="223"/>
        <end position="315"/>
    </location>
</feature>
<dbReference type="InterPro" id="IPR056899">
    <property type="entry name" value="Ig_NUP210_9th"/>
</dbReference>
<evidence type="ECO:0000256" key="2">
    <source>
        <dbReference type="ARBA" id="ARBA00007313"/>
    </source>
</evidence>
<evidence type="ECO:0000256" key="7">
    <source>
        <dbReference type="ARBA" id="ARBA00023180"/>
    </source>
</evidence>